<keyword evidence="1" id="KW-0812">Transmembrane</keyword>
<dbReference type="AlphaFoldDB" id="A0A9P7JYV4"/>
<dbReference type="RefSeq" id="XP_041297806.1">
    <property type="nucleotide sequence ID" value="XM_041439592.1"/>
</dbReference>
<proteinExistence type="predicted"/>
<dbReference type="InterPro" id="IPR011009">
    <property type="entry name" value="Kinase-like_dom_sf"/>
</dbReference>
<dbReference type="OrthoDB" id="4062651at2759"/>
<protein>
    <recommendedName>
        <fullName evidence="4">Protein kinase domain-containing protein</fullName>
    </recommendedName>
</protein>
<evidence type="ECO:0000256" key="1">
    <source>
        <dbReference type="SAM" id="Phobius"/>
    </source>
</evidence>
<sequence>MFVQVILEGKNEIGSGTAEPFLEAMLYHRKFMKESKSEIANLWSVFPCIHIIVFGFAGSVLTHKLQSDILVPIIPLFGHSTDLHLQLMAARALGALKIAIEKLTDLYSCHIPTVESKNQSPGYPYPRSYINSTSTNGIQEFSGALPNLSPIITLPGGWNMVVMDALDIDHDNFPQQPGSYRQLSEMAVVDRQPLKDDITSLIQDLHAAGYVHGDLQDANFIVKNPKDFMLLDFDWAGLEHNTHYPIRVNWKDIRRPNDARDGNKITTEHDLEMLKLIFDPDHDDRNLFSAPGDCEKFKTTLSMTIGTEPMNQDSQSDL</sequence>
<reference evidence="2" key="1">
    <citation type="journal article" date="2020" name="New Phytol.">
        <title>Comparative genomics reveals dynamic genome evolution in host specialist ectomycorrhizal fungi.</title>
        <authorList>
            <person name="Lofgren L.A."/>
            <person name="Nguyen N.H."/>
            <person name="Vilgalys R."/>
            <person name="Ruytinx J."/>
            <person name="Liao H.L."/>
            <person name="Branco S."/>
            <person name="Kuo A."/>
            <person name="LaButti K."/>
            <person name="Lipzen A."/>
            <person name="Andreopoulos W."/>
            <person name="Pangilinan J."/>
            <person name="Riley R."/>
            <person name="Hundley H."/>
            <person name="Na H."/>
            <person name="Barry K."/>
            <person name="Grigoriev I.V."/>
            <person name="Stajich J.E."/>
            <person name="Kennedy P.G."/>
        </authorList>
    </citation>
    <scope>NUCLEOTIDE SEQUENCE</scope>
    <source>
        <strain evidence="2">FC423</strain>
    </source>
</reference>
<keyword evidence="3" id="KW-1185">Reference proteome</keyword>
<dbReference type="SUPFAM" id="SSF56112">
    <property type="entry name" value="Protein kinase-like (PK-like)"/>
    <property type="match status" value="1"/>
</dbReference>
<dbReference type="Pfam" id="PF06293">
    <property type="entry name" value="Kdo"/>
    <property type="match status" value="1"/>
</dbReference>
<evidence type="ECO:0000313" key="3">
    <source>
        <dbReference type="Proteomes" id="UP000823399"/>
    </source>
</evidence>
<dbReference type="GeneID" id="64701851"/>
<evidence type="ECO:0000313" key="2">
    <source>
        <dbReference type="EMBL" id="KAG2116707.1"/>
    </source>
</evidence>
<feature type="transmembrane region" description="Helical" evidence="1">
    <location>
        <begin position="39"/>
        <end position="61"/>
    </location>
</feature>
<accession>A0A9P7JYV4</accession>
<comment type="caution">
    <text evidence="2">The sequence shown here is derived from an EMBL/GenBank/DDBJ whole genome shotgun (WGS) entry which is preliminary data.</text>
</comment>
<keyword evidence="1" id="KW-1133">Transmembrane helix</keyword>
<dbReference type="EMBL" id="JABBWM010000006">
    <property type="protein sequence ID" value="KAG2116707.1"/>
    <property type="molecule type" value="Genomic_DNA"/>
</dbReference>
<organism evidence="2 3">
    <name type="scientific">Suillus discolor</name>
    <dbReference type="NCBI Taxonomy" id="1912936"/>
    <lineage>
        <taxon>Eukaryota</taxon>
        <taxon>Fungi</taxon>
        <taxon>Dikarya</taxon>
        <taxon>Basidiomycota</taxon>
        <taxon>Agaricomycotina</taxon>
        <taxon>Agaricomycetes</taxon>
        <taxon>Agaricomycetidae</taxon>
        <taxon>Boletales</taxon>
        <taxon>Suillineae</taxon>
        <taxon>Suillaceae</taxon>
        <taxon>Suillus</taxon>
    </lineage>
</organism>
<name>A0A9P7JYV4_9AGAM</name>
<gene>
    <name evidence="2" type="ORF">F5147DRAFT_743279</name>
</gene>
<dbReference type="Proteomes" id="UP000823399">
    <property type="component" value="Unassembled WGS sequence"/>
</dbReference>
<dbReference type="Gene3D" id="1.10.510.10">
    <property type="entry name" value="Transferase(Phosphotransferase) domain 1"/>
    <property type="match status" value="1"/>
</dbReference>
<evidence type="ECO:0008006" key="4">
    <source>
        <dbReference type="Google" id="ProtNLM"/>
    </source>
</evidence>
<keyword evidence="1" id="KW-0472">Membrane</keyword>